<keyword evidence="4 9" id="KW-0812">Transmembrane</keyword>
<evidence type="ECO:0000256" key="4">
    <source>
        <dbReference type="ARBA" id="ARBA00022692"/>
    </source>
</evidence>
<evidence type="ECO:0000256" key="10">
    <source>
        <dbReference type="PROSITE-ProRule" id="PRU10143"/>
    </source>
</evidence>
<evidence type="ECO:0000256" key="9">
    <source>
        <dbReference type="PROSITE-ProRule" id="PRU01360"/>
    </source>
</evidence>
<dbReference type="PROSITE" id="PS52016">
    <property type="entry name" value="TONB_DEPENDENT_REC_3"/>
    <property type="match status" value="1"/>
</dbReference>
<feature type="chain" id="PRO_5045562227" evidence="13">
    <location>
        <begin position="21"/>
        <end position="1035"/>
    </location>
</feature>
<feature type="compositionally biased region" description="Polar residues" evidence="12">
    <location>
        <begin position="26"/>
        <end position="54"/>
    </location>
</feature>
<evidence type="ECO:0000259" key="14">
    <source>
        <dbReference type="Pfam" id="PF00593"/>
    </source>
</evidence>
<dbReference type="InterPro" id="IPR000531">
    <property type="entry name" value="Beta-barrel_TonB"/>
</dbReference>
<keyword evidence="8 9" id="KW-0998">Cell outer membrane</keyword>
<evidence type="ECO:0000313" key="16">
    <source>
        <dbReference type="EMBL" id="MCL6730054.1"/>
    </source>
</evidence>
<evidence type="ECO:0000313" key="17">
    <source>
        <dbReference type="Proteomes" id="UP001165342"/>
    </source>
</evidence>
<proteinExistence type="inferred from homology"/>
<evidence type="ECO:0000256" key="3">
    <source>
        <dbReference type="ARBA" id="ARBA00022452"/>
    </source>
</evidence>
<dbReference type="InterPro" id="IPR036942">
    <property type="entry name" value="Beta-barrel_TonB_sf"/>
</dbReference>
<evidence type="ECO:0000256" key="1">
    <source>
        <dbReference type="ARBA" id="ARBA00004571"/>
    </source>
</evidence>
<dbReference type="Pfam" id="PF00593">
    <property type="entry name" value="TonB_dep_Rec_b-barrel"/>
    <property type="match status" value="1"/>
</dbReference>
<feature type="domain" description="TonB-dependent receptor plug" evidence="15">
    <location>
        <begin position="89"/>
        <end position="200"/>
    </location>
</feature>
<keyword evidence="5 13" id="KW-0732">Signal</keyword>
<keyword evidence="16" id="KW-0675">Receptor</keyword>
<dbReference type="InterPro" id="IPR010916">
    <property type="entry name" value="TonB_box_CS"/>
</dbReference>
<feature type="short sequence motif" description="TonB box" evidence="10">
    <location>
        <begin position="72"/>
        <end position="78"/>
    </location>
</feature>
<name>A0ABT0S348_9SPHN</name>
<dbReference type="InterPro" id="IPR012910">
    <property type="entry name" value="Plug_dom"/>
</dbReference>
<evidence type="ECO:0000259" key="15">
    <source>
        <dbReference type="Pfam" id="PF07715"/>
    </source>
</evidence>
<evidence type="ECO:0000256" key="7">
    <source>
        <dbReference type="ARBA" id="ARBA00023136"/>
    </source>
</evidence>
<evidence type="ECO:0000256" key="5">
    <source>
        <dbReference type="ARBA" id="ARBA00022729"/>
    </source>
</evidence>
<evidence type="ECO:0000256" key="13">
    <source>
        <dbReference type="SAM" id="SignalP"/>
    </source>
</evidence>
<dbReference type="Pfam" id="PF07715">
    <property type="entry name" value="Plug"/>
    <property type="match status" value="1"/>
</dbReference>
<dbReference type="Gene3D" id="2.170.130.10">
    <property type="entry name" value="TonB-dependent receptor, plug domain"/>
    <property type="match status" value="1"/>
</dbReference>
<protein>
    <submittedName>
        <fullName evidence="16">TonB-dependent receptor</fullName>
    </submittedName>
</protein>
<keyword evidence="7 9" id="KW-0472">Membrane</keyword>
<sequence>MRISKTQLLATTFIAGVAFAAPAFAQSTDPQGPSQDPNVQAAPTDQTPATQENPADTAAQGAQDTEKGSAETIVVTGSRIVSPNIVSLAPVQVVGEADIDKSGAVNVQEVLLENPAFGTPAVSTTNSAFSTSGAGAATIDLRDFGSNRTLVLINNRRVVGGFGGSPIVDLNVIPTQFIERIDVLTGGASSLYGSDAVAGVVNFIYKRNFQGLLAEGQYGITEKGDYPRYQMNVTAGANFAEDRGNLMFHLGYSDDKGLLSRQRKNTRVDDIDYFQFSGNPDDYGTPYEPFFSSFTPQGRFFTSAGSFTFDQNGVLRNCFSSNGSSCGGAPNGFNRQFFRTLSTPVKRWLVAERGHFDITDNISFITEATYSKVAAKTEIEPVPLDVANIFVNTARAPVQSLVQGPNGPVIVDNPLVPAAILAASTDTDGDGLKDIGFSRRLLEFGTRNYTADRDFFRFVTGFEGKLFNDRWNRDVTYNFGRTEEQQVANGDVNIQNFQHGFAAVRETAATGDLNGNGALGDIVCADAEARAEGCVPINIFGAGAISQAAVNYIKAESNHSFKVTQQVFNANLSGAIIDLPAGPLGVAIGGEYRKEKSEENWDALTNAGLLTGNALPDTSGQFNVKEAYGEINVPILANMSFAHQLNLRAAGRISDYSTIGSVTTWNVGADWAPIEDIRFRGTYAKAVRAPNIGELFTGPSQTFPTGLQDPCADIDPGTAGQQGVTLTSTGTVSEQCRATPGVIANINANGGVFTLTQADKQGVSGFTSGNPNLGPEKSKSLTLGVVINPKSFEPLRNLVLSVDYFKIKLTDAISFFSRQTILNQCYQDANAAFCQFITRFPTATGSASPGALQFINVGGVNASKQNVEGIDTVLSYRTGLDSLLTGLTANARIAWTHYLKGALTELPGEDPNRQVGEIGTARDKANGTIAFNTRQWGVSFTGTYIGKSYEDDVFLSGFGLDDKAVKIDPEFYLDTQLSFTPVRNYEFFFGVDNLLDNKAPNILSGSPFNNTGADTAASVYDIFGRRYYAGARLRF</sequence>
<organism evidence="16 17">
    <name type="scientific">Sphingomonas hankyongi</name>
    <dbReference type="NCBI Taxonomy" id="2908209"/>
    <lineage>
        <taxon>Bacteria</taxon>
        <taxon>Pseudomonadati</taxon>
        <taxon>Pseudomonadota</taxon>
        <taxon>Alphaproteobacteria</taxon>
        <taxon>Sphingomonadales</taxon>
        <taxon>Sphingomonadaceae</taxon>
        <taxon>Sphingomonas</taxon>
    </lineage>
</organism>
<dbReference type="PANTHER" id="PTHR47234:SF2">
    <property type="entry name" value="TONB-DEPENDENT RECEPTOR"/>
    <property type="match status" value="1"/>
</dbReference>
<keyword evidence="3 9" id="KW-1134">Transmembrane beta strand</keyword>
<feature type="signal peptide" evidence="13">
    <location>
        <begin position="1"/>
        <end position="20"/>
    </location>
</feature>
<evidence type="ECO:0000256" key="2">
    <source>
        <dbReference type="ARBA" id="ARBA00022448"/>
    </source>
</evidence>
<dbReference type="InterPro" id="IPR039426">
    <property type="entry name" value="TonB-dep_rcpt-like"/>
</dbReference>
<dbReference type="Proteomes" id="UP001165342">
    <property type="component" value="Unassembled WGS sequence"/>
</dbReference>
<reference evidence="16" key="1">
    <citation type="submission" date="2022-05" db="EMBL/GenBank/DDBJ databases">
        <authorList>
            <person name="Jo J.-H."/>
            <person name="Im W.-T."/>
        </authorList>
    </citation>
    <scope>NUCLEOTIDE SEQUENCE</scope>
    <source>
        <strain evidence="16">SE220</strain>
    </source>
</reference>
<comment type="subcellular location">
    <subcellularLocation>
        <location evidence="1 9">Cell outer membrane</location>
        <topology evidence="1 9">Multi-pass membrane protein</topology>
    </subcellularLocation>
</comment>
<evidence type="ECO:0000256" key="11">
    <source>
        <dbReference type="RuleBase" id="RU003357"/>
    </source>
</evidence>
<accession>A0ABT0S348</accession>
<comment type="similarity">
    <text evidence="9 11">Belongs to the TonB-dependent receptor family.</text>
</comment>
<dbReference type="EMBL" id="JAMGBE010000002">
    <property type="protein sequence ID" value="MCL6730054.1"/>
    <property type="molecule type" value="Genomic_DNA"/>
</dbReference>
<keyword evidence="17" id="KW-1185">Reference proteome</keyword>
<feature type="region of interest" description="Disordered" evidence="12">
    <location>
        <begin position="26"/>
        <end position="70"/>
    </location>
</feature>
<dbReference type="RefSeq" id="WP_249831511.1">
    <property type="nucleotide sequence ID" value="NZ_JAMGBE010000002.1"/>
</dbReference>
<comment type="caution">
    <text evidence="16">The sequence shown here is derived from an EMBL/GenBank/DDBJ whole genome shotgun (WGS) entry which is preliminary data.</text>
</comment>
<evidence type="ECO:0000256" key="8">
    <source>
        <dbReference type="ARBA" id="ARBA00023237"/>
    </source>
</evidence>
<feature type="domain" description="TonB-dependent receptor-like beta-barrel" evidence="14">
    <location>
        <begin position="437"/>
        <end position="994"/>
    </location>
</feature>
<gene>
    <name evidence="16" type="ORF">LZ538_08305</name>
</gene>
<keyword evidence="6 10" id="KW-0798">TonB box</keyword>
<evidence type="ECO:0000256" key="12">
    <source>
        <dbReference type="SAM" id="MobiDB-lite"/>
    </source>
</evidence>
<dbReference type="PANTHER" id="PTHR47234">
    <property type="match status" value="1"/>
</dbReference>
<dbReference type="SUPFAM" id="SSF56935">
    <property type="entry name" value="Porins"/>
    <property type="match status" value="1"/>
</dbReference>
<evidence type="ECO:0000256" key="6">
    <source>
        <dbReference type="ARBA" id="ARBA00023077"/>
    </source>
</evidence>
<dbReference type="PROSITE" id="PS00430">
    <property type="entry name" value="TONB_DEPENDENT_REC_1"/>
    <property type="match status" value="1"/>
</dbReference>
<keyword evidence="2 9" id="KW-0813">Transport</keyword>
<dbReference type="Gene3D" id="2.40.170.20">
    <property type="entry name" value="TonB-dependent receptor, beta-barrel domain"/>
    <property type="match status" value="1"/>
</dbReference>
<dbReference type="InterPro" id="IPR037066">
    <property type="entry name" value="Plug_dom_sf"/>
</dbReference>